<comment type="similarity">
    <text evidence="4 14">Belongs to the cytochrome P450 family.</text>
</comment>
<dbReference type="GO" id="GO:0016705">
    <property type="term" value="F:oxidoreductase activity, acting on paired donors, with incorporation or reduction of molecular oxygen"/>
    <property type="evidence" value="ECO:0007669"/>
    <property type="project" value="InterPro"/>
</dbReference>
<evidence type="ECO:0000256" key="4">
    <source>
        <dbReference type="ARBA" id="ARBA00010617"/>
    </source>
</evidence>
<feature type="binding site" description="axial binding residue" evidence="13">
    <location>
        <position position="483"/>
    </location>
    <ligand>
        <name>heme</name>
        <dbReference type="ChEBI" id="CHEBI:30413"/>
    </ligand>
    <ligandPart>
        <name>Fe</name>
        <dbReference type="ChEBI" id="CHEBI:18248"/>
    </ligandPart>
</feature>
<reference evidence="16 17" key="1">
    <citation type="submission" date="2020-08" db="EMBL/GenBank/DDBJ databases">
        <title>Aphidius gifuensis genome sequencing and assembly.</title>
        <authorList>
            <person name="Du Z."/>
        </authorList>
    </citation>
    <scope>NUCLEOTIDE SEQUENCE [LARGE SCALE GENOMIC DNA]</scope>
    <source>
        <strain evidence="16">YNYX2018</strain>
        <tissue evidence="16">Adults</tissue>
    </source>
</reference>
<dbReference type="PRINTS" id="PR00463">
    <property type="entry name" value="EP450I"/>
</dbReference>
<dbReference type="Pfam" id="PF00067">
    <property type="entry name" value="p450"/>
    <property type="match status" value="1"/>
</dbReference>
<comment type="caution">
    <text evidence="16">The sequence shown here is derived from an EMBL/GenBank/DDBJ whole genome shotgun (WGS) entry which is preliminary data.</text>
</comment>
<dbReference type="CDD" id="cd11056">
    <property type="entry name" value="CYP6-like"/>
    <property type="match status" value="1"/>
</dbReference>
<evidence type="ECO:0008006" key="18">
    <source>
        <dbReference type="Google" id="ProtNLM"/>
    </source>
</evidence>
<dbReference type="GO" id="GO:0020037">
    <property type="term" value="F:heme binding"/>
    <property type="evidence" value="ECO:0007669"/>
    <property type="project" value="InterPro"/>
</dbReference>
<keyword evidence="17" id="KW-1185">Reference proteome</keyword>
<dbReference type="Proteomes" id="UP000639338">
    <property type="component" value="Unassembled WGS sequence"/>
</dbReference>
<keyword evidence="12 15" id="KW-0472">Membrane</keyword>
<dbReference type="InterPro" id="IPR050476">
    <property type="entry name" value="Insect_CytP450_Detox"/>
</dbReference>
<keyword evidence="8" id="KW-0492">Microsome</keyword>
<dbReference type="PANTHER" id="PTHR24292">
    <property type="entry name" value="CYTOCHROME P450"/>
    <property type="match status" value="1"/>
</dbReference>
<dbReference type="SUPFAM" id="SSF48264">
    <property type="entry name" value="Cytochrome P450"/>
    <property type="match status" value="1"/>
</dbReference>
<dbReference type="EMBL" id="JACMRX010000006">
    <property type="protein sequence ID" value="KAF7987273.1"/>
    <property type="molecule type" value="Genomic_DNA"/>
</dbReference>
<evidence type="ECO:0000256" key="7">
    <source>
        <dbReference type="ARBA" id="ARBA00022824"/>
    </source>
</evidence>
<evidence type="ECO:0000256" key="12">
    <source>
        <dbReference type="ARBA" id="ARBA00023136"/>
    </source>
</evidence>
<dbReference type="GO" id="GO:0005789">
    <property type="term" value="C:endoplasmic reticulum membrane"/>
    <property type="evidence" value="ECO:0007669"/>
    <property type="project" value="UniProtKB-SubCell"/>
</dbReference>
<dbReference type="OrthoDB" id="2789670at2759"/>
<dbReference type="AlphaFoldDB" id="A0A835CMP0"/>
<proteinExistence type="inferred from homology"/>
<sequence length="538" mass="62144">MTGLLTSWFFIKFIISIGIGIAGIYMYFKKILYLYWEKRGVSYVEPTVPFGNLTQHLIGKISVGELYENTYEKYKKYRYFGMYTFHKPSLVINDPDLIRIVMTKNFQNFHDRGMYCNEKIDPLSGHLFSLPGSKWKNLRVKLTPTFTSGKMKQMFGTICQSTDRLIDYVKKYSDNHQVVEMKDITARLTTDVISSIVFGLESNCLDNPNSDFRIWGKKTFEPNLIKNSLAFFGPQILNILKIPFTDPGVSKFFTKAFEDSYNYRVENNIQRSDFMNLLMQLINKGHLDDDNNKNFHISGNYIYMFLQVFRLLLNFLFLTESTDGKITMNDAIAQAFVFFLAGYETTSTTIILTLYELSRDCNKHLQEKLRYDIDNILNKHNGKLTYEAIQEMTYLHKVTSETLRKYPPVPILNRVCTKDIDLPETDLKISKGLDIVIPVIGLHHDPDIYPDPEAFDPERFNEANTASRHPYTYLPFGEGPRSCIGIRFGLIQAKIVLTSLLVKYKFSFGPNTPYPLEIDPGVILLTTKTGVDLKIEPR</sequence>
<dbReference type="PROSITE" id="PS00086">
    <property type="entry name" value="CYTOCHROME_P450"/>
    <property type="match status" value="1"/>
</dbReference>
<evidence type="ECO:0000313" key="17">
    <source>
        <dbReference type="Proteomes" id="UP000639338"/>
    </source>
</evidence>
<evidence type="ECO:0000256" key="2">
    <source>
        <dbReference type="ARBA" id="ARBA00004174"/>
    </source>
</evidence>
<evidence type="ECO:0000256" key="14">
    <source>
        <dbReference type="RuleBase" id="RU000461"/>
    </source>
</evidence>
<evidence type="ECO:0000256" key="13">
    <source>
        <dbReference type="PIRSR" id="PIRSR602401-1"/>
    </source>
</evidence>
<keyword evidence="15" id="KW-1133">Transmembrane helix</keyword>
<evidence type="ECO:0000256" key="10">
    <source>
        <dbReference type="ARBA" id="ARBA00023004"/>
    </source>
</evidence>
<evidence type="ECO:0000256" key="11">
    <source>
        <dbReference type="ARBA" id="ARBA00023033"/>
    </source>
</evidence>
<organism evidence="16 17">
    <name type="scientific">Aphidius gifuensis</name>
    <name type="common">Parasitoid wasp</name>
    <dbReference type="NCBI Taxonomy" id="684658"/>
    <lineage>
        <taxon>Eukaryota</taxon>
        <taxon>Metazoa</taxon>
        <taxon>Ecdysozoa</taxon>
        <taxon>Arthropoda</taxon>
        <taxon>Hexapoda</taxon>
        <taxon>Insecta</taxon>
        <taxon>Pterygota</taxon>
        <taxon>Neoptera</taxon>
        <taxon>Endopterygota</taxon>
        <taxon>Hymenoptera</taxon>
        <taxon>Apocrita</taxon>
        <taxon>Ichneumonoidea</taxon>
        <taxon>Braconidae</taxon>
        <taxon>Aphidiinae</taxon>
        <taxon>Aphidius</taxon>
    </lineage>
</organism>
<keyword evidence="10 13" id="KW-0408">Iron</keyword>
<dbReference type="InterPro" id="IPR017972">
    <property type="entry name" value="Cyt_P450_CS"/>
</dbReference>
<accession>A0A835CMP0</accession>
<dbReference type="InterPro" id="IPR002401">
    <property type="entry name" value="Cyt_P450_E_grp-I"/>
</dbReference>
<evidence type="ECO:0000313" key="16">
    <source>
        <dbReference type="EMBL" id="KAF7987273.1"/>
    </source>
</evidence>
<keyword evidence="9 14" id="KW-0560">Oxidoreductase</keyword>
<keyword evidence="7" id="KW-0256">Endoplasmic reticulum</keyword>
<dbReference type="Gene3D" id="1.10.630.10">
    <property type="entry name" value="Cytochrome P450"/>
    <property type="match status" value="1"/>
</dbReference>
<dbReference type="GO" id="GO:0005506">
    <property type="term" value="F:iron ion binding"/>
    <property type="evidence" value="ECO:0007669"/>
    <property type="project" value="InterPro"/>
</dbReference>
<keyword evidence="5 13" id="KW-0349">Heme</keyword>
<dbReference type="PRINTS" id="PR00385">
    <property type="entry name" value="P450"/>
</dbReference>
<dbReference type="InterPro" id="IPR001128">
    <property type="entry name" value="Cyt_P450"/>
</dbReference>
<protein>
    <recommendedName>
        <fullName evidence="18">Cytochrome P450</fullName>
    </recommendedName>
</protein>
<gene>
    <name evidence="16" type="ORF">HCN44_003035</name>
</gene>
<dbReference type="InterPro" id="IPR036396">
    <property type="entry name" value="Cyt_P450_sf"/>
</dbReference>
<comment type="subcellular location">
    <subcellularLocation>
        <location evidence="3">Endoplasmic reticulum membrane</location>
        <topology evidence="3">Peripheral membrane protein</topology>
    </subcellularLocation>
    <subcellularLocation>
        <location evidence="2">Microsome membrane</location>
        <topology evidence="2">Peripheral membrane protein</topology>
    </subcellularLocation>
</comment>
<keyword evidence="11 14" id="KW-0503">Monooxygenase</keyword>
<feature type="transmembrane region" description="Helical" evidence="15">
    <location>
        <begin position="6"/>
        <end position="28"/>
    </location>
</feature>
<comment type="cofactor">
    <cofactor evidence="1 13">
        <name>heme</name>
        <dbReference type="ChEBI" id="CHEBI:30413"/>
    </cofactor>
</comment>
<evidence type="ECO:0000256" key="9">
    <source>
        <dbReference type="ARBA" id="ARBA00023002"/>
    </source>
</evidence>
<evidence type="ECO:0000256" key="15">
    <source>
        <dbReference type="SAM" id="Phobius"/>
    </source>
</evidence>
<evidence type="ECO:0000256" key="3">
    <source>
        <dbReference type="ARBA" id="ARBA00004406"/>
    </source>
</evidence>
<evidence type="ECO:0000256" key="5">
    <source>
        <dbReference type="ARBA" id="ARBA00022617"/>
    </source>
</evidence>
<keyword evidence="15" id="KW-0812">Transmembrane</keyword>
<name>A0A835CMP0_APHGI</name>
<dbReference type="GO" id="GO:0004497">
    <property type="term" value="F:monooxygenase activity"/>
    <property type="evidence" value="ECO:0007669"/>
    <property type="project" value="UniProtKB-KW"/>
</dbReference>
<evidence type="ECO:0000256" key="1">
    <source>
        <dbReference type="ARBA" id="ARBA00001971"/>
    </source>
</evidence>
<dbReference type="PANTHER" id="PTHR24292:SF100">
    <property type="entry name" value="CYTOCHROME P450 6A16, ISOFORM B-RELATED"/>
    <property type="match status" value="1"/>
</dbReference>
<evidence type="ECO:0000256" key="8">
    <source>
        <dbReference type="ARBA" id="ARBA00022848"/>
    </source>
</evidence>
<evidence type="ECO:0000256" key="6">
    <source>
        <dbReference type="ARBA" id="ARBA00022723"/>
    </source>
</evidence>
<keyword evidence="6 13" id="KW-0479">Metal-binding</keyword>